<dbReference type="EMBL" id="SBJO01000030">
    <property type="protein sequence ID" value="KAF9764261.1"/>
    <property type="molecule type" value="Genomic_DNA"/>
</dbReference>
<name>A0A9P6H0V5_9MICR</name>
<dbReference type="InterPro" id="IPR017901">
    <property type="entry name" value="C-CAP_CF_C-like"/>
</dbReference>
<evidence type="ECO:0000313" key="3">
    <source>
        <dbReference type="EMBL" id="KAF9764261.1"/>
    </source>
</evidence>
<dbReference type="AlphaFoldDB" id="A0A9P6H0V5"/>
<feature type="domain" description="C-CAP/cofactor C-like" evidence="2">
    <location>
        <begin position="79"/>
        <end position="212"/>
    </location>
</feature>
<protein>
    <recommendedName>
        <fullName evidence="2">C-CAP/cofactor C-like domain-containing protein</fullName>
    </recommendedName>
</protein>
<evidence type="ECO:0000313" key="4">
    <source>
        <dbReference type="Proteomes" id="UP000740883"/>
    </source>
</evidence>
<gene>
    <name evidence="3" type="ORF">NGRA_0699</name>
</gene>
<organism evidence="3 4">
    <name type="scientific">Nosema granulosis</name>
    <dbReference type="NCBI Taxonomy" id="83296"/>
    <lineage>
        <taxon>Eukaryota</taxon>
        <taxon>Fungi</taxon>
        <taxon>Fungi incertae sedis</taxon>
        <taxon>Microsporidia</taxon>
        <taxon>Nosematidae</taxon>
        <taxon>Nosema</taxon>
    </lineage>
</organism>
<dbReference type="PROSITE" id="PS51329">
    <property type="entry name" value="C_CAP_COFACTOR_C"/>
    <property type="match status" value="1"/>
</dbReference>
<dbReference type="Proteomes" id="UP000740883">
    <property type="component" value="Unassembled WGS sequence"/>
</dbReference>
<reference evidence="3 4" key="1">
    <citation type="journal article" date="2020" name="Genome Biol. Evol.">
        <title>Comparative genomics of strictly vertically transmitted, feminizing microsporidia endosymbionts of amphipod crustaceans.</title>
        <authorList>
            <person name="Cormier A."/>
            <person name="Chebbi M.A."/>
            <person name="Giraud I."/>
            <person name="Wattier R."/>
            <person name="Teixeira M."/>
            <person name="Gilbert C."/>
            <person name="Rigaud T."/>
            <person name="Cordaux R."/>
        </authorList>
    </citation>
    <scope>NUCLEOTIDE SEQUENCE [LARGE SCALE GENOMIC DNA]</scope>
    <source>
        <strain evidence="3 4">Ou3-Ou53</strain>
    </source>
</reference>
<evidence type="ECO:0000256" key="1">
    <source>
        <dbReference type="ARBA" id="ARBA00008848"/>
    </source>
</evidence>
<sequence>MEDKILKILENQDMKLAKEAILEYESKTKEEKNEYTRCRMIDRLNLYKKLYMQNTVYDLSNVKEKSMNIIELHTGRALSSKLEIKDEHCNYEFESSLIVSNLNKQGETKKIEGLVYSDVDIVDSIGLVVGYFEASQTVYLNNVKDSTIICKSKQIRVLDSKNIILYIDVSSCVSLERSTGIEIHTLNSPEIDFANVRDFSDPFGTKNFKIIK</sequence>
<proteinExistence type="inferred from homology"/>
<evidence type="ECO:0000259" key="2">
    <source>
        <dbReference type="PROSITE" id="PS51329"/>
    </source>
</evidence>
<dbReference type="OrthoDB" id="194775at2759"/>
<comment type="similarity">
    <text evidence="1">Belongs to the TBCC family.</text>
</comment>
<dbReference type="InterPro" id="IPR012945">
    <property type="entry name" value="Tubulin-bd_cofactor_C_dom"/>
</dbReference>
<dbReference type="InterPro" id="IPR016098">
    <property type="entry name" value="CAP/MinC_C"/>
</dbReference>
<dbReference type="Pfam" id="PF07986">
    <property type="entry name" value="TBCC"/>
    <property type="match status" value="1"/>
</dbReference>
<comment type="caution">
    <text evidence="3">The sequence shown here is derived from an EMBL/GenBank/DDBJ whole genome shotgun (WGS) entry which is preliminary data.</text>
</comment>
<accession>A0A9P6H0V5</accession>
<keyword evidence="4" id="KW-1185">Reference proteome</keyword>
<dbReference type="Gene3D" id="2.160.20.70">
    <property type="match status" value="1"/>
</dbReference>